<protein>
    <submittedName>
        <fullName evidence="1">Uncharacterized protein</fullName>
    </submittedName>
</protein>
<evidence type="ECO:0000313" key="2">
    <source>
        <dbReference type="Proteomes" id="UP001596408"/>
    </source>
</evidence>
<name>A0ABD5TYP7_9EURY</name>
<dbReference type="EMBL" id="JBHSXH010000015">
    <property type="protein sequence ID" value="MFC6825695.1"/>
    <property type="molecule type" value="Genomic_DNA"/>
</dbReference>
<sequence length="56" mass="6219">MMTPPEPVVTDNWLIYHDPTKLATTAGMIETMPAEARAKGAFPCGQCWPGRTDTRR</sequence>
<proteinExistence type="predicted"/>
<gene>
    <name evidence="1" type="ORF">ACFQEV_11935</name>
</gene>
<dbReference type="AlphaFoldDB" id="A0ABD5TYP7"/>
<dbReference type="Proteomes" id="UP001596408">
    <property type="component" value="Unassembled WGS sequence"/>
</dbReference>
<accession>A0ABD5TYP7</accession>
<evidence type="ECO:0000313" key="1">
    <source>
        <dbReference type="EMBL" id="MFC6825695.1"/>
    </source>
</evidence>
<dbReference type="RefSeq" id="WP_379696165.1">
    <property type="nucleotide sequence ID" value="NZ_JBHSXH010000015.1"/>
</dbReference>
<reference evidence="1 2" key="1">
    <citation type="journal article" date="2019" name="Int. J. Syst. Evol. Microbiol.">
        <title>The Global Catalogue of Microorganisms (GCM) 10K type strain sequencing project: providing services to taxonomists for standard genome sequencing and annotation.</title>
        <authorList>
            <consortium name="The Broad Institute Genomics Platform"/>
            <consortium name="The Broad Institute Genome Sequencing Center for Infectious Disease"/>
            <person name="Wu L."/>
            <person name="Ma J."/>
        </authorList>
    </citation>
    <scope>NUCLEOTIDE SEQUENCE [LARGE SCALE GENOMIC DNA]</scope>
    <source>
        <strain evidence="1 2">YIM 94188</strain>
    </source>
</reference>
<organism evidence="1 2">
    <name type="scientific">Halopelagius fulvigenes</name>
    <dbReference type="NCBI Taxonomy" id="1198324"/>
    <lineage>
        <taxon>Archaea</taxon>
        <taxon>Methanobacteriati</taxon>
        <taxon>Methanobacteriota</taxon>
        <taxon>Stenosarchaea group</taxon>
        <taxon>Halobacteria</taxon>
        <taxon>Halobacteriales</taxon>
        <taxon>Haloferacaceae</taxon>
    </lineage>
</organism>
<comment type="caution">
    <text evidence="1">The sequence shown here is derived from an EMBL/GenBank/DDBJ whole genome shotgun (WGS) entry which is preliminary data.</text>
</comment>
<keyword evidence="2" id="KW-1185">Reference proteome</keyword>